<reference evidence="7 8" key="1">
    <citation type="submission" date="2017-10" db="EMBL/GenBank/DDBJ databases">
        <title>Genome announcement of Methylocella silvestris TVC from permafrost.</title>
        <authorList>
            <person name="Wang J."/>
            <person name="Geng K."/>
            <person name="Ul-Haque F."/>
            <person name="Crombie A.T."/>
            <person name="Street L.E."/>
            <person name="Wookey P.A."/>
            <person name="Murrell J.C."/>
            <person name="Pratscher J."/>
        </authorList>
    </citation>
    <scope>NUCLEOTIDE SEQUENCE [LARGE SCALE GENOMIC DNA]</scope>
    <source>
        <strain evidence="7 8">TVC</strain>
    </source>
</reference>
<dbReference type="Pfam" id="PF06761">
    <property type="entry name" value="IcmF-related"/>
    <property type="match status" value="1"/>
</dbReference>
<feature type="region of interest" description="Disordered" evidence="1">
    <location>
        <begin position="1038"/>
        <end position="1066"/>
    </location>
</feature>
<keyword evidence="2" id="KW-0812">Transmembrane</keyword>
<protein>
    <submittedName>
        <fullName evidence="7">Type VI secretion system membrane subunit TssM</fullName>
    </submittedName>
</protein>
<dbReference type="InterPro" id="IPR027417">
    <property type="entry name" value="P-loop_NTPase"/>
</dbReference>
<evidence type="ECO:0000259" key="4">
    <source>
        <dbReference type="Pfam" id="PF06761"/>
    </source>
</evidence>
<keyword evidence="2" id="KW-0472">Membrane</keyword>
<dbReference type="EMBL" id="PDZR01000012">
    <property type="protein sequence ID" value="PNG25737.1"/>
    <property type="molecule type" value="Genomic_DNA"/>
</dbReference>
<evidence type="ECO:0000313" key="8">
    <source>
        <dbReference type="Proteomes" id="UP000236286"/>
    </source>
</evidence>
<dbReference type="InterPro" id="IPR025743">
    <property type="entry name" value="TssM1_N"/>
</dbReference>
<dbReference type="InterPro" id="IPR009612">
    <property type="entry name" value="IcmF-rel"/>
</dbReference>
<name>A0A2J7TG39_METSI</name>
<dbReference type="InterPro" id="IPR010623">
    <property type="entry name" value="IcmF_C"/>
</dbReference>
<dbReference type="InterPro" id="IPR053156">
    <property type="entry name" value="T6SS_TssM-like"/>
</dbReference>
<dbReference type="SUPFAM" id="SSF52540">
    <property type="entry name" value="P-loop containing nucleoside triphosphate hydrolases"/>
    <property type="match status" value="1"/>
</dbReference>
<evidence type="ECO:0000256" key="2">
    <source>
        <dbReference type="SAM" id="Phobius"/>
    </source>
</evidence>
<dbReference type="InterPro" id="IPR017731">
    <property type="entry name" value="TssM1-like"/>
</dbReference>
<dbReference type="PANTHER" id="PTHR36153">
    <property type="entry name" value="INNER MEMBRANE PROTEIN-RELATED"/>
    <property type="match status" value="1"/>
</dbReference>
<feature type="transmembrane region" description="Helical" evidence="2">
    <location>
        <begin position="433"/>
        <end position="454"/>
    </location>
</feature>
<feature type="domain" description="Type VI secretion system IcmF C-terminal" evidence="3">
    <location>
        <begin position="1063"/>
        <end position="1162"/>
    </location>
</feature>
<dbReference type="Pfam" id="PF14331">
    <property type="entry name" value="IcmF-related_N"/>
    <property type="match status" value="1"/>
</dbReference>
<dbReference type="OrthoDB" id="9758229at2"/>
<accession>A0A2J7TG39</accession>
<gene>
    <name evidence="7" type="primary">icmF</name>
    <name evidence="7" type="ORF">CR492_11475</name>
</gene>
<evidence type="ECO:0000313" key="7">
    <source>
        <dbReference type="EMBL" id="PNG25737.1"/>
    </source>
</evidence>
<feature type="domain" description="Type VI secretion system component TssM1 N-terminal" evidence="5">
    <location>
        <begin position="185"/>
        <end position="440"/>
    </location>
</feature>
<dbReference type="RefSeq" id="WP_102843891.1">
    <property type="nucleotide sequence ID" value="NZ_PDZR01000012.1"/>
</dbReference>
<dbReference type="Proteomes" id="UP000236286">
    <property type="component" value="Unassembled WGS sequence"/>
</dbReference>
<evidence type="ECO:0000259" key="3">
    <source>
        <dbReference type="Pfam" id="PF06744"/>
    </source>
</evidence>
<feature type="transmembrane region" description="Helical" evidence="2">
    <location>
        <begin position="5"/>
        <end position="25"/>
    </location>
</feature>
<organism evidence="7 8">
    <name type="scientific">Methylocella silvestris</name>
    <dbReference type="NCBI Taxonomy" id="199596"/>
    <lineage>
        <taxon>Bacteria</taxon>
        <taxon>Pseudomonadati</taxon>
        <taxon>Pseudomonadota</taxon>
        <taxon>Alphaproteobacteria</taxon>
        <taxon>Hyphomicrobiales</taxon>
        <taxon>Beijerinckiaceae</taxon>
        <taxon>Methylocella</taxon>
    </lineage>
</organism>
<dbReference type="PANTHER" id="PTHR36153:SF1">
    <property type="entry name" value="TYPE VI SECRETION SYSTEM COMPONENT TSSM1"/>
    <property type="match status" value="1"/>
</dbReference>
<evidence type="ECO:0000256" key="1">
    <source>
        <dbReference type="SAM" id="MobiDB-lite"/>
    </source>
</evidence>
<feature type="domain" description="IcmF-related" evidence="4">
    <location>
        <begin position="496"/>
        <end position="802"/>
    </location>
</feature>
<proteinExistence type="predicted"/>
<comment type="caution">
    <text evidence="7">The sequence shown here is derived from an EMBL/GenBank/DDBJ whole genome shotgun (WGS) entry which is preliminary data.</text>
</comment>
<dbReference type="NCBIfam" id="TIGR03348">
    <property type="entry name" value="VI_IcmF"/>
    <property type="match status" value="1"/>
</dbReference>
<dbReference type="Pfam" id="PF06744">
    <property type="entry name" value="IcmF_C"/>
    <property type="match status" value="1"/>
</dbReference>
<dbReference type="Pfam" id="PF21070">
    <property type="entry name" value="IcmF_helical"/>
    <property type="match status" value="1"/>
</dbReference>
<sequence>MNKEIIRIIAYGVGLSSIAAVVYLAGPMIEIGGVRPLENSIVRDVIIVVLVAAAAGLAGFTFWRRKKNAAAIEKGIAESSAPDSDAEVLGERMKDALATLKNASKGAGKGAYLYELPWYLLIGPPGAGKTTALANSGLKFPLSRGATPAAVAGVGGTRYCDWWFTEDAVMIDTAGRYTTQDSDARADQKSWLAFLDLLKKNRPRQPINGVIVAIALSDIMTETQAQIEAHAQAIRSRLIEVNKQLKVDFPVYVLFTKADLISGFREFFASLNETSRAQVWGATFQTADKKLNLVGEVPTEYDSLIARLNEWTTDRLQEEPVPSTRASLFGFPAQVAALKKPVFNFLNLIFEPTRYHANATLRGFYFTSGTQEGTPIDQLIGALSRSFGAREVAANAYSGRGQSYFLKNLVGKLIIGEAAWVSTDRAAVFRARLIKGIALGVLALVCAGLSLAWFGSYQRNSDLIARTQAGAADFRVVAGPLATEPEISDRDLAKILPPLNKLRFLPAGYETKGEAPPLAATFGLSQFDRLQSASTGAYDMALERLLRPRLIYRLEEQMEANRGDPSFLYEALKVYLMLGGLHAVDRDLVMNYLRRDWTDNLYPGSANADGRRLLEAHVAAMLDMKGDIIVSLNGPLVSEAQNLLARLSVSQQAYELLRSQAASSEIVDWNAARQGGPDSALVFEATQGAPLDSIKVPAFYTYAGFRRLFIDRLSGIGEKLKSDRWVLGAAGEQAAVEDQYKSLSDDLLAIYGKDFIGAWQSALGRLKLKRLLADKPKYVTLAAASAPTSPIKQLIVSVRDETALIRERPGFAKKEGVDPNAALFQNRAVPGADIEQAFKAYHVLVEGEAGRAPVDLIISNLAEIYQSLLLMGNPAQAPLATSQLQTQVAALRANANRLPQPFAGMLQTAGTDIDGDLTNSFRSQLNRALRDTVTGVCQQVVSNRYPFARTDREVSLVDFGRLFGPQGIIDKFFSTQIQQYVDMSKPVWTFRQDNNVARALASSGATLKEFQRAAQIRDVFFATGGLMPSMTLTITPPPAPLPALPAPPPPAAGAAQAAPAAPPAPAAPTVSIKMDMNGTPIISPAGASAPVVAQWPGASTNRSAITVTSDAPGAQPSTIERRGPWSLFRLIEAGAPVPHGDSIVVSYIVGGRELQYTFSAGSTQNPFTLPALREFHCPSDL</sequence>
<evidence type="ECO:0000259" key="6">
    <source>
        <dbReference type="Pfam" id="PF21070"/>
    </source>
</evidence>
<evidence type="ECO:0000259" key="5">
    <source>
        <dbReference type="Pfam" id="PF14331"/>
    </source>
</evidence>
<dbReference type="CDD" id="cd00882">
    <property type="entry name" value="Ras_like_GTPase"/>
    <property type="match status" value="1"/>
</dbReference>
<keyword evidence="2" id="KW-1133">Transmembrane helix</keyword>
<dbReference type="AlphaFoldDB" id="A0A2J7TG39"/>
<feature type="compositionally biased region" description="Pro residues" evidence="1">
    <location>
        <begin position="1038"/>
        <end position="1051"/>
    </location>
</feature>
<feature type="domain" description="Type VI secretion system component TssM1 helical" evidence="6">
    <location>
        <begin position="924"/>
        <end position="1024"/>
    </location>
</feature>
<feature type="transmembrane region" description="Helical" evidence="2">
    <location>
        <begin position="45"/>
        <end position="63"/>
    </location>
</feature>
<dbReference type="InterPro" id="IPR048677">
    <property type="entry name" value="TssM1_hel"/>
</dbReference>